<reference evidence="2" key="1">
    <citation type="submission" date="2019-08" db="EMBL/GenBank/DDBJ databases">
        <title>The genome of the North American firefly Photinus pyralis.</title>
        <authorList>
            <consortium name="Photinus pyralis genome working group"/>
            <person name="Fallon T.R."/>
            <person name="Sander Lower S.E."/>
            <person name="Weng J.-K."/>
        </authorList>
    </citation>
    <scope>NUCLEOTIDE SEQUENCE</scope>
    <source>
        <strain evidence="2">TRF0915ILg1</strain>
        <tissue evidence="2">Whole body</tissue>
    </source>
</reference>
<accession>A0A8K0DED4</accession>
<evidence type="ECO:0000313" key="2">
    <source>
        <dbReference type="EMBL" id="KAF2899170.1"/>
    </source>
</evidence>
<dbReference type="AlphaFoldDB" id="A0A8K0DED4"/>
<evidence type="ECO:0000256" key="1">
    <source>
        <dbReference type="SAM" id="MobiDB-lite"/>
    </source>
</evidence>
<dbReference type="OrthoDB" id="424543at2759"/>
<sequence length="118" mass="13561">MFNSDGKFSQQVERSKYLGSVITQNEKLDEEVKGRLGVAGKLFNRNIKGGSVGIQKDDYSDNDSGSETWTTSKKQSSKIYNTEMRYLREIDEKTIINRVRNDDVRHILKMQPAENIIE</sequence>
<comment type="caution">
    <text evidence="2">The sequence shown here is derived from an EMBL/GenBank/DDBJ whole genome shotgun (WGS) entry which is preliminary data.</text>
</comment>
<dbReference type="Proteomes" id="UP000801492">
    <property type="component" value="Unassembled WGS sequence"/>
</dbReference>
<proteinExistence type="predicted"/>
<protein>
    <submittedName>
        <fullName evidence="2">Uncharacterized protein</fullName>
    </submittedName>
</protein>
<gene>
    <name evidence="2" type="ORF">ILUMI_07005</name>
</gene>
<keyword evidence="3" id="KW-1185">Reference proteome</keyword>
<feature type="region of interest" description="Disordered" evidence="1">
    <location>
        <begin position="53"/>
        <end position="75"/>
    </location>
</feature>
<organism evidence="2 3">
    <name type="scientific">Ignelater luminosus</name>
    <name type="common">Cucubano</name>
    <name type="synonym">Pyrophorus luminosus</name>
    <dbReference type="NCBI Taxonomy" id="2038154"/>
    <lineage>
        <taxon>Eukaryota</taxon>
        <taxon>Metazoa</taxon>
        <taxon>Ecdysozoa</taxon>
        <taxon>Arthropoda</taxon>
        <taxon>Hexapoda</taxon>
        <taxon>Insecta</taxon>
        <taxon>Pterygota</taxon>
        <taxon>Neoptera</taxon>
        <taxon>Endopterygota</taxon>
        <taxon>Coleoptera</taxon>
        <taxon>Polyphaga</taxon>
        <taxon>Elateriformia</taxon>
        <taxon>Elateroidea</taxon>
        <taxon>Elateridae</taxon>
        <taxon>Agrypninae</taxon>
        <taxon>Pyrophorini</taxon>
        <taxon>Ignelater</taxon>
    </lineage>
</organism>
<feature type="compositionally biased region" description="Polar residues" evidence="1">
    <location>
        <begin position="62"/>
        <end position="75"/>
    </location>
</feature>
<name>A0A8K0DED4_IGNLU</name>
<dbReference type="EMBL" id="VTPC01003004">
    <property type="protein sequence ID" value="KAF2899170.1"/>
    <property type="molecule type" value="Genomic_DNA"/>
</dbReference>
<evidence type="ECO:0000313" key="3">
    <source>
        <dbReference type="Proteomes" id="UP000801492"/>
    </source>
</evidence>